<keyword evidence="1" id="KW-1133">Transmembrane helix</keyword>
<feature type="non-terminal residue" evidence="2">
    <location>
        <position position="253"/>
    </location>
</feature>
<sequence length="253" mass="28026">EENDVHAVVIVNKKRERLERKIVFKELRKSNKCVSESVSEGARSLLPSEKRQKEQDCAILIVLPEPNNDVNRHHRASSRGNTRIYDINPGVAGAALDPRKPWFRGAIPPPGITATTAPAGEPSFNSLCESRLGEDSLFSYGYGVQPREDTDASDEVLTRIRSGVMRDSEVKHSPGLFQYSEMPSLTRSTPPRAFGNITTEEDKNSVFKGYLTAILSCIYAIFILMLGVVVYIADLISRTATLAECDSLPWEDG</sequence>
<keyword evidence="1" id="KW-0812">Transmembrane</keyword>
<organism evidence="2 3">
    <name type="scientific">Orchesella cincta</name>
    <name type="common">Springtail</name>
    <name type="synonym">Podura cincta</name>
    <dbReference type="NCBI Taxonomy" id="48709"/>
    <lineage>
        <taxon>Eukaryota</taxon>
        <taxon>Metazoa</taxon>
        <taxon>Ecdysozoa</taxon>
        <taxon>Arthropoda</taxon>
        <taxon>Hexapoda</taxon>
        <taxon>Collembola</taxon>
        <taxon>Entomobryomorpha</taxon>
        <taxon>Entomobryoidea</taxon>
        <taxon>Orchesellidae</taxon>
        <taxon>Orchesellinae</taxon>
        <taxon>Orchesella</taxon>
    </lineage>
</organism>
<feature type="transmembrane region" description="Helical" evidence="1">
    <location>
        <begin position="210"/>
        <end position="233"/>
    </location>
</feature>
<gene>
    <name evidence="2" type="ORF">Ocin01_12014</name>
</gene>
<name>A0A1D2MNQ4_ORCCI</name>
<feature type="non-terminal residue" evidence="2">
    <location>
        <position position="1"/>
    </location>
</feature>
<evidence type="ECO:0000313" key="3">
    <source>
        <dbReference type="Proteomes" id="UP000094527"/>
    </source>
</evidence>
<keyword evidence="1" id="KW-0472">Membrane</keyword>
<evidence type="ECO:0000256" key="1">
    <source>
        <dbReference type="SAM" id="Phobius"/>
    </source>
</evidence>
<keyword evidence="3" id="KW-1185">Reference proteome</keyword>
<accession>A0A1D2MNQ4</accession>
<comment type="caution">
    <text evidence="2">The sequence shown here is derived from an EMBL/GenBank/DDBJ whole genome shotgun (WGS) entry which is preliminary data.</text>
</comment>
<dbReference type="OrthoDB" id="6429739at2759"/>
<reference evidence="2 3" key="1">
    <citation type="journal article" date="2016" name="Genome Biol. Evol.">
        <title>Gene Family Evolution Reflects Adaptation to Soil Environmental Stressors in the Genome of the Collembolan Orchesella cincta.</title>
        <authorList>
            <person name="Faddeeva-Vakhrusheva A."/>
            <person name="Derks M.F."/>
            <person name="Anvar S.Y."/>
            <person name="Agamennone V."/>
            <person name="Suring W."/>
            <person name="Smit S."/>
            <person name="van Straalen N.M."/>
            <person name="Roelofs D."/>
        </authorList>
    </citation>
    <scope>NUCLEOTIDE SEQUENCE [LARGE SCALE GENOMIC DNA]</scope>
    <source>
        <tissue evidence="2">Mixed pool</tissue>
    </source>
</reference>
<dbReference type="EMBL" id="LJIJ01000772">
    <property type="protein sequence ID" value="ODM94667.1"/>
    <property type="molecule type" value="Genomic_DNA"/>
</dbReference>
<dbReference type="Proteomes" id="UP000094527">
    <property type="component" value="Unassembled WGS sequence"/>
</dbReference>
<dbReference type="AlphaFoldDB" id="A0A1D2MNQ4"/>
<evidence type="ECO:0000313" key="2">
    <source>
        <dbReference type="EMBL" id="ODM94667.1"/>
    </source>
</evidence>
<proteinExistence type="predicted"/>
<protein>
    <submittedName>
        <fullName evidence="2">Uncharacterized protein</fullName>
    </submittedName>
</protein>